<feature type="domain" description="DRBM" evidence="5">
    <location>
        <begin position="535"/>
        <end position="605"/>
    </location>
</feature>
<dbReference type="GO" id="GO:0004525">
    <property type="term" value="F:ribonuclease III activity"/>
    <property type="evidence" value="ECO:0007669"/>
    <property type="project" value="InterPro"/>
</dbReference>
<organism evidence="6 7">
    <name type="scientific">Citricoccus muralis</name>
    <dbReference type="NCBI Taxonomy" id="169134"/>
    <lineage>
        <taxon>Bacteria</taxon>
        <taxon>Bacillati</taxon>
        <taxon>Actinomycetota</taxon>
        <taxon>Actinomycetes</taxon>
        <taxon>Micrococcales</taxon>
        <taxon>Micrococcaceae</taxon>
        <taxon>Citricoccus</taxon>
    </lineage>
</organism>
<proteinExistence type="inferred from homology"/>
<dbReference type="RefSeq" id="WP_170144489.1">
    <property type="nucleotide sequence ID" value="NZ_QREH01000001.1"/>
</dbReference>
<dbReference type="Gene3D" id="3.30.160.20">
    <property type="match status" value="2"/>
</dbReference>
<evidence type="ECO:0000256" key="4">
    <source>
        <dbReference type="SAM" id="MobiDB-lite"/>
    </source>
</evidence>
<dbReference type="SMART" id="SM00358">
    <property type="entry name" value="DSRM"/>
    <property type="match status" value="2"/>
</dbReference>
<evidence type="ECO:0000313" key="7">
    <source>
        <dbReference type="Proteomes" id="UP000256727"/>
    </source>
</evidence>
<dbReference type="AlphaFoldDB" id="A0A3D9L7F2"/>
<dbReference type="Proteomes" id="UP000256727">
    <property type="component" value="Unassembled WGS sequence"/>
</dbReference>
<gene>
    <name evidence="6" type="ORF">C8E99_0045</name>
</gene>
<evidence type="ECO:0000313" key="6">
    <source>
        <dbReference type="EMBL" id="REE02279.1"/>
    </source>
</evidence>
<reference evidence="6 7" key="1">
    <citation type="submission" date="2018-07" db="EMBL/GenBank/DDBJ databases">
        <title>Sequencing the genomes of 1000 actinobacteria strains.</title>
        <authorList>
            <person name="Klenk H.-P."/>
        </authorList>
    </citation>
    <scope>NUCLEOTIDE SEQUENCE [LARGE SCALE GENOMIC DNA]</scope>
    <source>
        <strain evidence="6 7">DSM 14442</strain>
    </source>
</reference>
<evidence type="ECO:0000256" key="1">
    <source>
        <dbReference type="ARBA" id="ARBA00010183"/>
    </source>
</evidence>
<keyword evidence="2 3" id="KW-0694">RNA-binding</keyword>
<feature type="region of interest" description="Disordered" evidence="4">
    <location>
        <begin position="88"/>
        <end position="119"/>
    </location>
</feature>
<name>A0A3D9L7F2_9MICC</name>
<dbReference type="PROSITE" id="PS50137">
    <property type="entry name" value="DS_RBD"/>
    <property type="match status" value="2"/>
</dbReference>
<protein>
    <submittedName>
        <fullName evidence="6">DsRNA-specific ribonuclease</fullName>
    </submittedName>
</protein>
<dbReference type="GO" id="GO:0006396">
    <property type="term" value="P:RNA processing"/>
    <property type="evidence" value="ECO:0007669"/>
    <property type="project" value="InterPro"/>
</dbReference>
<dbReference type="InterPro" id="IPR036389">
    <property type="entry name" value="RNase_III_sf"/>
</dbReference>
<sequence>MKSAAREQMLRIHHGRTVSASEALHEMAASRQVFLLNEDGTWARETVVVERILRSGNFSAAVAERFAEILRQRDRMARVLERTDARLVRRRRKSKAQPSRERPPRALDTAPIPVTPEPVRRLPGFPDISGIPPLSPRMRQWIADLGLELTDTDERWVQLSSVHSSFFYERLKGQDEVGSAVLGMLKSTGEAWMKVAIMEAYRSRLHEFDTAQTVSLSWQPLGNLQPAFSEWISGLDSMVAGMGEQSGERGRGRTSVNATVAYQVIGALCLIFGGSKPASALIATMDLPALAQTDFVTIAGNATNGMITYEFHREGPDHDAIFTAVAAAGGRQARGSGTSKKDARKAAAKEFVTNHFPSRLEQQENLQRPNRPTTYREMPSTWAKAIADLSQRVQLPPQLTMQSLTHPSWTYENKTRVNEAHQRDNSVLAAEGSVVLQAVFAHFTTLQVLGKTLNPNADQARLQTIPREDLSAFSEELSLRPLLLLSNKSPVSAALMADVVQSLFGALRRERSGDHPMSIPAALLEWLESLDLNLDPATRLETLCSQVWLDFDYSHERRGPDHQQEFRATVQLKDANLPAWTGPWASSKTKARQAAAAEIVSIRLEGPSAVPEPLSEAAQQVLLAFFTAELRRLDAPKESAATPRFSVNLLADGALDAYREWAKGLDPFVTEDGVVQQKLEDYFTRWLTNDLKGRIHAATRPMRTASSTVQRTGAMLEARFDLNEISRLSLWGDFLIAFNSDDAGDAGERPASKDCSTQHMPGWLPVLRFVRGFADRVAVGAGRVSETLVDADERADVLTIRVPGLDLQITMGEAMDVVSQLVPGLTWVFEEDGLIVEAPLTLATDSPLTNAGLRAMRRSFSDPNFGEIGEELQGRTRELQSIAERLEVLVG</sequence>
<dbReference type="GO" id="GO:0003723">
    <property type="term" value="F:RNA binding"/>
    <property type="evidence" value="ECO:0007669"/>
    <property type="project" value="UniProtKB-UniRule"/>
</dbReference>
<dbReference type="Pfam" id="PF00035">
    <property type="entry name" value="dsrm"/>
    <property type="match status" value="2"/>
</dbReference>
<accession>A0A3D9L7F2</accession>
<comment type="similarity">
    <text evidence="1">Belongs to the ribonuclease III family.</text>
</comment>
<dbReference type="Gene3D" id="1.10.1520.10">
    <property type="entry name" value="Ribonuclease III domain"/>
    <property type="match status" value="1"/>
</dbReference>
<dbReference type="EMBL" id="QREH01000001">
    <property type="protein sequence ID" value="REE02279.1"/>
    <property type="molecule type" value="Genomic_DNA"/>
</dbReference>
<dbReference type="InterPro" id="IPR014720">
    <property type="entry name" value="dsRBD_dom"/>
</dbReference>
<dbReference type="SUPFAM" id="SSF69065">
    <property type="entry name" value="RNase III domain-like"/>
    <property type="match status" value="1"/>
</dbReference>
<feature type="domain" description="DRBM" evidence="5">
    <location>
        <begin position="276"/>
        <end position="357"/>
    </location>
</feature>
<evidence type="ECO:0000256" key="2">
    <source>
        <dbReference type="ARBA" id="ARBA00022884"/>
    </source>
</evidence>
<comment type="caution">
    <text evidence="6">The sequence shown here is derived from an EMBL/GenBank/DDBJ whole genome shotgun (WGS) entry which is preliminary data.</text>
</comment>
<evidence type="ECO:0000256" key="3">
    <source>
        <dbReference type="PROSITE-ProRule" id="PRU00266"/>
    </source>
</evidence>
<evidence type="ECO:0000259" key="5">
    <source>
        <dbReference type="PROSITE" id="PS50137"/>
    </source>
</evidence>
<keyword evidence="7" id="KW-1185">Reference proteome</keyword>
<dbReference type="CDD" id="cd00048">
    <property type="entry name" value="DSRM_SF"/>
    <property type="match status" value="1"/>
</dbReference>
<dbReference type="SUPFAM" id="SSF54768">
    <property type="entry name" value="dsRNA-binding domain-like"/>
    <property type="match status" value="2"/>
</dbReference>